<dbReference type="InterPro" id="IPR000182">
    <property type="entry name" value="GNAT_dom"/>
</dbReference>
<dbReference type="RefSeq" id="WP_051546697.1">
    <property type="nucleotide sequence ID" value="NZ_JAJA02000001.1"/>
</dbReference>
<dbReference type="PROSITE" id="PS51186">
    <property type="entry name" value="GNAT"/>
    <property type="match status" value="1"/>
</dbReference>
<dbReference type="GO" id="GO:0016747">
    <property type="term" value="F:acyltransferase activity, transferring groups other than amino-acyl groups"/>
    <property type="evidence" value="ECO:0007669"/>
    <property type="project" value="InterPro"/>
</dbReference>
<dbReference type="PANTHER" id="PTHR43138">
    <property type="entry name" value="ACETYLTRANSFERASE, GNAT FAMILY"/>
    <property type="match status" value="1"/>
</dbReference>
<name>A0A125MMM8_9GAMM</name>
<dbReference type="InterPro" id="IPR052742">
    <property type="entry name" value="Mito_N-acetyltransferase"/>
</dbReference>
<gene>
    <name evidence="2" type="ORF">AZ78_1485</name>
</gene>
<dbReference type="Gene3D" id="3.40.630.30">
    <property type="match status" value="1"/>
</dbReference>
<evidence type="ECO:0000313" key="3">
    <source>
        <dbReference type="Proteomes" id="UP000023435"/>
    </source>
</evidence>
<dbReference type="InterPro" id="IPR016181">
    <property type="entry name" value="Acyl_CoA_acyltransferase"/>
</dbReference>
<sequence>MQRDLVIRDGATGDVAIRDVVIREIGADEFAKIWPIFGEVLARGESYNYPPDLSMQRAQAMWTSPPYRSFIAESDAGETLGCYKLGPNQLGRGDHVANASYMVAERAWGRGIGGALCEHSLIQAREAGFLAMQFNYVVSSNTAAVHLWQKHGFAIVGRVPGAFRHDRLGMVDVLVMHRVL</sequence>
<dbReference type="SUPFAM" id="SSF55729">
    <property type="entry name" value="Acyl-CoA N-acyltransferases (Nat)"/>
    <property type="match status" value="1"/>
</dbReference>
<organism evidence="2 3">
    <name type="scientific">Lysobacter capsici AZ78</name>
    <dbReference type="NCBI Taxonomy" id="1444315"/>
    <lineage>
        <taxon>Bacteria</taxon>
        <taxon>Pseudomonadati</taxon>
        <taxon>Pseudomonadota</taxon>
        <taxon>Gammaproteobacteria</taxon>
        <taxon>Lysobacterales</taxon>
        <taxon>Lysobacteraceae</taxon>
        <taxon>Lysobacter</taxon>
    </lineage>
</organism>
<protein>
    <submittedName>
        <fullName evidence="2">Histone acetyltransferase HPA2</fullName>
    </submittedName>
</protein>
<comment type="caution">
    <text evidence="2">The sequence shown here is derived from an EMBL/GenBank/DDBJ whole genome shotgun (WGS) entry which is preliminary data.</text>
</comment>
<dbReference type="AlphaFoldDB" id="A0A125MMM8"/>
<proteinExistence type="predicted"/>
<accession>A0A125MMM8</accession>
<feature type="domain" description="N-acetyltransferase" evidence="1">
    <location>
        <begin position="20"/>
        <end position="180"/>
    </location>
</feature>
<reference evidence="2 3" key="1">
    <citation type="journal article" date="2014" name="Genome Announc.">
        <title>Draft Genome Sequence of Lysobacter capsici AZ78, a Bacterium Antagonistic to Plant-Pathogenic Oomycetes.</title>
        <authorList>
            <person name="Puopolo G."/>
            <person name="Sonego P."/>
            <person name="Engelen K."/>
            <person name="Pertot I."/>
        </authorList>
    </citation>
    <scope>NUCLEOTIDE SEQUENCE [LARGE SCALE GENOMIC DNA]</scope>
    <source>
        <strain evidence="2 3">AZ78</strain>
    </source>
</reference>
<evidence type="ECO:0000313" key="2">
    <source>
        <dbReference type="EMBL" id="KWS03936.1"/>
    </source>
</evidence>
<dbReference type="Proteomes" id="UP000023435">
    <property type="component" value="Unassembled WGS sequence"/>
</dbReference>
<dbReference type="OrthoDB" id="9788300at2"/>
<dbReference type="EMBL" id="JAJA02000001">
    <property type="protein sequence ID" value="KWS03936.1"/>
    <property type="molecule type" value="Genomic_DNA"/>
</dbReference>
<dbReference type="PANTHER" id="PTHR43138:SF1">
    <property type="entry name" value="N-ACETYLTRANSFERASE ACA1"/>
    <property type="match status" value="1"/>
</dbReference>
<dbReference type="Pfam" id="PF00583">
    <property type="entry name" value="Acetyltransf_1"/>
    <property type="match status" value="1"/>
</dbReference>
<keyword evidence="3" id="KW-1185">Reference proteome</keyword>
<evidence type="ECO:0000259" key="1">
    <source>
        <dbReference type="PROSITE" id="PS51186"/>
    </source>
</evidence>